<comment type="caution">
    <text evidence="3">The sequence shown here is derived from an EMBL/GenBank/DDBJ whole genome shotgun (WGS) entry which is preliminary data.</text>
</comment>
<dbReference type="AlphaFoldDB" id="A0A388JWJ9"/>
<evidence type="ECO:0000256" key="2">
    <source>
        <dbReference type="SAM" id="MobiDB-lite"/>
    </source>
</evidence>
<accession>A0A388JWJ9</accession>
<name>A0A388JWJ9_CHABU</name>
<evidence type="ECO:0000313" key="4">
    <source>
        <dbReference type="Proteomes" id="UP000265515"/>
    </source>
</evidence>
<feature type="coiled-coil region" evidence="1">
    <location>
        <begin position="56"/>
        <end position="97"/>
    </location>
</feature>
<reference evidence="3 4" key="1">
    <citation type="journal article" date="2018" name="Cell">
        <title>The Chara Genome: Secondary Complexity and Implications for Plant Terrestrialization.</title>
        <authorList>
            <person name="Nishiyama T."/>
            <person name="Sakayama H."/>
            <person name="Vries J.D."/>
            <person name="Buschmann H."/>
            <person name="Saint-Marcoux D."/>
            <person name="Ullrich K.K."/>
            <person name="Haas F.B."/>
            <person name="Vanderstraeten L."/>
            <person name="Becker D."/>
            <person name="Lang D."/>
            <person name="Vosolsobe S."/>
            <person name="Rombauts S."/>
            <person name="Wilhelmsson P.K.I."/>
            <person name="Janitza P."/>
            <person name="Kern R."/>
            <person name="Heyl A."/>
            <person name="Rumpler F."/>
            <person name="Villalobos L.I.A.C."/>
            <person name="Clay J.M."/>
            <person name="Skokan R."/>
            <person name="Toyoda A."/>
            <person name="Suzuki Y."/>
            <person name="Kagoshima H."/>
            <person name="Schijlen E."/>
            <person name="Tajeshwar N."/>
            <person name="Catarino B."/>
            <person name="Hetherington A.J."/>
            <person name="Saltykova A."/>
            <person name="Bonnot C."/>
            <person name="Breuninger H."/>
            <person name="Symeonidi A."/>
            <person name="Radhakrishnan G.V."/>
            <person name="Van Nieuwerburgh F."/>
            <person name="Deforce D."/>
            <person name="Chang C."/>
            <person name="Karol K.G."/>
            <person name="Hedrich R."/>
            <person name="Ulvskov P."/>
            <person name="Glockner G."/>
            <person name="Delwiche C.F."/>
            <person name="Petrasek J."/>
            <person name="Van de Peer Y."/>
            <person name="Friml J."/>
            <person name="Beilby M."/>
            <person name="Dolan L."/>
            <person name="Kohara Y."/>
            <person name="Sugano S."/>
            <person name="Fujiyama A."/>
            <person name="Delaux P.-M."/>
            <person name="Quint M."/>
            <person name="TheiBen G."/>
            <person name="Hagemann M."/>
            <person name="Harholt J."/>
            <person name="Dunand C."/>
            <person name="Zachgo S."/>
            <person name="Langdale J."/>
            <person name="Maumus F."/>
            <person name="Straeten D.V.D."/>
            <person name="Gould S.B."/>
            <person name="Rensing S.A."/>
        </authorList>
    </citation>
    <scope>NUCLEOTIDE SEQUENCE [LARGE SCALE GENOMIC DNA]</scope>
    <source>
        <strain evidence="3 4">S276</strain>
    </source>
</reference>
<gene>
    <name evidence="3" type="ORF">CBR_g29375</name>
</gene>
<dbReference type="Gramene" id="GBG62176">
    <property type="protein sequence ID" value="GBG62176"/>
    <property type="gene ID" value="CBR_g29375"/>
</dbReference>
<feature type="region of interest" description="Disordered" evidence="2">
    <location>
        <begin position="1"/>
        <end position="26"/>
    </location>
</feature>
<sequence length="234" mass="25375">MATSAAAGGAVVSQVGSPGGEWELGSPVLQGMTGQQPGESISDFATHVLAVSKLVAKEEQRQADAAAELLRRQQEAAEAQHRQQEAAANAVQRLRQEVAASLHQQELECASTLRGWHFTPTDGHSQPSAEEETKDDISKFIARLLLTCNWQQPELERLKHVIKETRDMHSHTNHSFNACLDNLEDDDAASAHAGPSSSESSTRELEERIDRVVATIGDLGTLASSNDQPTTHNR</sequence>
<evidence type="ECO:0000313" key="3">
    <source>
        <dbReference type="EMBL" id="GBG62176.1"/>
    </source>
</evidence>
<feature type="region of interest" description="Disordered" evidence="2">
    <location>
        <begin position="187"/>
        <end position="210"/>
    </location>
</feature>
<keyword evidence="4" id="KW-1185">Reference proteome</keyword>
<proteinExistence type="predicted"/>
<keyword evidence="1" id="KW-0175">Coiled coil</keyword>
<evidence type="ECO:0000256" key="1">
    <source>
        <dbReference type="SAM" id="Coils"/>
    </source>
</evidence>
<feature type="compositionally biased region" description="Low complexity" evidence="2">
    <location>
        <begin position="190"/>
        <end position="200"/>
    </location>
</feature>
<feature type="compositionally biased region" description="Basic and acidic residues" evidence="2">
    <location>
        <begin position="201"/>
        <end position="210"/>
    </location>
</feature>
<dbReference type="Proteomes" id="UP000265515">
    <property type="component" value="Unassembled WGS sequence"/>
</dbReference>
<protein>
    <submittedName>
        <fullName evidence="3">Uncharacterized protein</fullName>
    </submittedName>
</protein>
<organism evidence="3 4">
    <name type="scientific">Chara braunii</name>
    <name type="common">Braun's stonewort</name>
    <dbReference type="NCBI Taxonomy" id="69332"/>
    <lineage>
        <taxon>Eukaryota</taxon>
        <taxon>Viridiplantae</taxon>
        <taxon>Streptophyta</taxon>
        <taxon>Charophyceae</taxon>
        <taxon>Charales</taxon>
        <taxon>Characeae</taxon>
        <taxon>Chara</taxon>
    </lineage>
</organism>
<dbReference type="EMBL" id="BFEA01000026">
    <property type="protein sequence ID" value="GBG62176.1"/>
    <property type="molecule type" value="Genomic_DNA"/>
</dbReference>
<feature type="compositionally biased region" description="Low complexity" evidence="2">
    <location>
        <begin position="1"/>
        <end position="16"/>
    </location>
</feature>